<evidence type="ECO:0000256" key="7">
    <source>
        <dbReference type="ARBA" id="ARBA00023125"/>
    </source>
</evidence>
<feature type="binding site" evidence="9">
    <location>
        <position position="237"/>
    </location>
    <ligand>
        <name>Mn(2+)</name>
        <dbReference type="ChEBI" id="CHEBI:29035"/>
    </ligand>
</feature>
<gene>
    <name evidence="9" type="primary">cas1</name>
    <name evidence="10" type="ORF">UF10_00625</name>
</gene>
<keyword evidence="6 9" id="KW-0051">Antiviral defense</keyword>
<comment type="function">
    <text evidence="9">CRISPR (clustered regularly interspaced short palindromic repeat), is an adaptive immune system that provides protection against mobile genetic elements (viruses, transposable elements and conjugative plasmids). CRISPR clusters contain spacers, sequences complementary to antecedent mobile elements, and target invading nucleic acids. CRISPR clusters are transcribed and processed into CRISPR RNA (crRNA). Acts as a dsDNA endonuclease. Involved in the integration of spacer DNA into the CRISPR cassette.</text>
</comment>
<evidence type="ECO:0000313" key="10">
    <source>
        <dbReference type="EMBL" id="PSJ32302.1"/>
    </source>
</evidence>
<dbReference type="InterPro" id="IPR002729">
    <property type="entry name" value="CRISPR-assoc_Cas1"/>
</dbReference>
<dbReference type="InterPro" id="IPR019858">
    <property type="entry name" value="CRISPR-assoc_Cas1_HMARI/TNEAP"/>
</dbReference>
<dbReference type="Gene3D" id="1.20.120.920">
    <property type="entry name" value="CRISPR-associated endonuclease Cas1, C-terminal domain"/>
    <property type="match status" value="1"/>
</dbReference>
<dbReference type="OrthoDB" id="9803119at2"/>
<dbReference type="Gene3D" id="3.100.10.20">
    <property type="entry name" value="CRISPR-associated endonuclease Cas1, N-terminal domain"/>
    <property type="match status" value="1"/>
</dbReference>
<evidence type="ECO:0000256" key="4">
    <source>
        <dbReference type="ARBA" id="ARBA00022801"/>
    </source>
</evidence>
<reference evidence="10" key="1">
    <citation type="thesis" date="2015" institute="Rutgers" country="The State University of New Jersey, 14 College Farm Rd., New Brunswick, NJ, USA">
        <title>Ammonia toxicity in bacteria and its implications for treatment of and resource recovery from highly nitrogenous organic wastes.</title>
        <authorList>
            <person name="Luther A.K."/>
        </authorList>
    </citation>
    <scope>NUCLEOTIDE SEQUENCE</scope>
    <source>
        <strain evidence="10">RT-10B</strain>
    </source>
</reference>
<evidence type="ECO:0000256" key="9">
    <source>
        <dbReference type="HAMAP-Rule" id="MF_01470"/>
    </source>
</evidence>
<dbReference type="EC" id="3.1.-.-" evidence="9"/>
<dbReference type="EMBL" id="JYGE01000001">
    <property type="protein sequence ID" value="PSJ32302.1"/>
    <property type="molecule type" value="Genomic_DNA"/>
</dbReference>
<evidence type="ECO:0000256" key="1">
    <source>
        <dbReference type="ARBA" id="ARBA00022722"/>
    </source>
</evidence>
<dbReference type="GO" id="GO:0003677">
    <property type="term" value="F:DNA binding"/>
    <property type="evidence" value="ECO:0007669"/>
    <property type="project" value="UniProtKB-KW"/>
</dbReference>
<comment type="similarity">
    <text evidence="9">Belongs to the CRISPR-associated endonuclease Cas1 family.</text>
</comment>
<dbReference type="HAMAP" id="MF_01470">
    <property type="entry name" value="Cas1"/>
    <property type="match status" value="1"/>
</dbReference>
<dbReference type="PANTHER" id="PTHR43219:SF1">
    <property type="entry name" value="CRISPR-ASSOCIATED ENDONUCLEASE CAS1"/>
    <property type="match status" value="1"/>
</dbReference>
<comment type="cofactor">
    <cofactor evidence="9">
        <name>Mg(2+)</name>
        <dbReference type="ChEBI" id="CHEBI:18420"/>
    </cofactor>
    <cofactor evidence="9">
        <name>Mn(2+)</name>
        <dbReference type="ChEBI" id="CHEBI:29035"/>
    </cofactor>
</comment>
<dbReference type="GO" id="GO:0043571">
    <property type="term" value="P:maintenance of CRISPR repeat elements"/>
    <property type="evidence" value="ECO:0007669"/>
    <property type="project" value="UniProtKB-UniRule"/>
</dbReference>
<keyword evidence="11" id="KW-1185">Reference proteome</keyword>
<keyword evidence="7 9" id="KW-0238">DNA-binding</keyword>
<dbReference type="RefSeq" id="WP_106775921.1">
    <property type="nucleotide sequence ID" value="NZ_JYGE01000001.1"/>
</dbReference>
<feature type="binding site" evidence="9">
    <location>
        <position position="157"/>
    </location>
    <ligand>
        <name>Mn(2+)</name>
        <dbReference type="ChEBI" id="CHEBI:29035"/>
    </ligand>
</feature>
<dbReference type="GO" id="GO:0046872">
    <property type="term" value="F:metal ion binding"/>
    <property type="evidence" value="ECO:0007669"/>
    <property type="project" value="UniProtKB-UniRule"/>
</dbReference>
<evidence type="ECO:0000313" key="11">
    <source>
        <dbReference type="Proteomes" id="UP000241434"/>
    </source>
</evidence>
<proteinExistence type="inferred from homology"/>
<evidence type="ECO:0000256" key="6">
    <source>
        <dbReference type="ARBA" id="ARBA00023118"/>
    </source>
</evidence>
<keyword evidence="2 9" id="KW-0479">Metal-binding</keyword>
<keyword evidence="4 9" id="KW-0378">Hydrolase</keyword>
<dbReference type="NCBIfam" id="TIGR03641">
    <property type="entry name" value="cas1_HMARI"/>
    <property type="match status" value="1"/>
</dbReference>
<evidence type="ECO:0000256" key="8">
    <source>
        <dbReference type="ARBA" id="ARBA00023211"/>
    </source>
</evidence>
<accession>A0A2P7Q2W2</accession>
<dbReference type="CDD" id="cd09722">
    <property type="entry name" value="Cas1_I-B"/>
    <property type="match status" value="1"/>
</dbReference>
<dbReference type="AlphaFoldDB" id="A0A2P7Q2W2"/>
<dbReference type="InterPro" id="IPR042206">
    <property type="entry name" value="CRISPR-assoc_Cas1_C"/>
</dbReference>
<keyword evidence="3 9" id="KW-0255">Endonuclease</keyword>
<organism evidence="10 11">
    <name type="scientific">Peptostreptococcus russellii</name>
    <dbReference type="NCBI Taxonomy" id="215200"/>
    <lineage>
        <taxon>Bacteria</taxon>
        <taxon>Bacillati</taxon>
        <taxon>Bacillota</taxon>
        <taxon>Clostridia</taxon>
        <taxon>Peptostreptococcales</taxon>
        <taxon>Peptostreptococcaceae</taxon>
        <taxon>Peptostreptococcus</taxon>
    </lineage>
</organism>
<dbReference type="GO" id="GO:0051607">
    <property type="term" value="P:defense response to virus"/>
    <property type="evidence" value="ECO:0007669"/>
    <property type="project" value="UniProtKB-UniRule"/>
</dbReference>
<name>A0A2P7Q2W2_9FIRM</name>
<dbReference type="GO" id="GO:0016787">
    <property type="term" value="F:hydrolase activity"/>
    <property type="evidence" value="ECO:0007669"/>
    <property type="project" value="UniProtKB-KW"/>
</dbReference>
<protein>
    <recommendedName>
        <fullName evidence="9">CRISPR-associated endonuclease Cas1</fullName>
        <ecNumber evidence="9">3.1.-.-</ecNumber>
    </recommendedName>
</protein>
<keyword evidence="5 9" id="KW-0460">Magnesium</keyword>
<evidence type="ECO:0000256" key="3">
    <source>
        <dbReference type="ARBA" id="ARBA00022759"/>
    </source>
</evidence>
<evidence type="ECO:0000256" key="5">
    <source>
        <dbReference type="ARBA" id="ARBA00022842"/>
    </source>
</evidence>
<evidence type="ECO:0000256" key="2">
    <source>
        <dbReference type="ARBA" id="ARBA00022723"/>
    </source>
</evidence>
<dbReference type="Proteomes" id="UP000241434">
    <property type="component" value="Unassembled WGS sequence"/>
</dbReference>
<dbReference type="NCBIfam" id="TIGR00287">
    <property type="entry name" value="cas1"/>
    <property type="match status" value="1"/>
</dbReference>
<dbReference type="PANTHER" id="PTHR43219">
    <property type="entry name" value="CRISPR-ASSOCIATED ENDONUCLEASE CAS1"/>
    <property type="match status" value="1"/>
</dbReference>
<comment type="caution">
    <text evidence="10">The sequence shown here is derived from an EMBL/GenBank/DDBJ whole genome shotgun (WGS) entry which is preliminary data.</text>
</comment>
<comment type="subunit">
    <text evidence="9">Homodimer, forms a heterotetramer with a Cas2 homodimer.</text>
</comment>
<dbReference type="InterPro" id="IPR042211">
    <property type="entry name" value="CRISPR-assoc_Cas1_N"/>
</dbReference>
<sequence>MKKNIYIYSESQLRRKDNTIQINLDGGGKKDIPIERVSDIYVMTEMSFNTSIINLLSKYGITMHFFNYYSYYTGSFYPRETNVSGKLLVHQVGHFIDEELRLEIAKEFVLGATDGILRNLKYYNNRGKDLSKYIKDIDFLRKKIKLQNNVSELMGIEGNIHKIYYDSWNIIVNQEIDFEKRVKRPPDNMINTMISFVNSLIYTTVLSQIYITQLDPTISYLHVPGERRFSLALDIAEVFKPLVGDRLIFSLLNRNQITEDCFSKDLNYLQMTKKASQIILREFDESLKRTIKHKELGKSVSYKYLMRLEAYKLIKHLLGEKEYQSFKLWW</sequence>
<keyword evidence="8 9" id="KW-0464">Manganese</keyword>
<keyword evidence="1 9" id="KW-0540">Nuclease</keyword>
<dbReference type="GO" id="GO:0004520">
    <property type="term" value="F:DNA endonuclease activity"/>
    <property type="evidence" value="ECO:0007669"/>
    <property type="project" value="InterPro"/>
</dbReference>
<feature type="binding site" evidence="9">
    <location>
        <position position="222"/>
    </location>
    <ligand>
        <name>Mn(2+)</name>
        <dbReference type="ChEBI" id="CHEBI:29035"/>
    </ligand>
</feature>
<dbReference type="Pfam" id="PF01867">
    <property type="entry name" value="Cas_Cas1"/>
    <property type="match status" value="1"/>
</dbReference>